<organism evidence="6 7">
    <name type="scientific">Nonomuraea rosea</name>
    <dbReference type="NCBI Taxonomy" id="638574"/>
    <lineage>
        <taxon>Bacteria</taxon>
        <taxon>Bacillati</taxon>
        <taxon>Actinomycetota</taxon>
        <taxon>Actinomycetes</taxon>
        <taxon>Streptosporangiales</taxon>
        <taxon>Streptosporangiaceae</taxon>
        <taxon>Nonomuraea</taxon>
    </lineage>
</organism>
<feature type="transmembrane region" description="Helical" evidence="5">
    <location>
        <begin position="61"/>
        <end position="79"/>
    </location>
</feature>
<proteinExistence type="predicted"/>
<evidence type="ECO:0000256" key="5">
    <source>
        <dbReference type="SAM" id="Phobius"/>
    </source>
</evidence>
<keyword evidence="2 5" id="KW-0812">Transmembrane</keyword>
<dbReference type="EMBL" id="BAABDQ010000020">
    <property type="protein sequence ID" value="GAA3581922.1"/>
    <property type="molecule type" value="Genomic_DNA"/>
</dbReference>
<reference evidence="7" key="1">
    <citation type="journal article" date="2019" name="Int. J. Syst. Evol. Microbiol.">
        <title>The Global Catalogue of Microorganisms (GCM) 10K type strain sequencing project: providing services to taxonomists for standard genome sequencing and annotation.</title>
        <authorList>
            <consortium name="The Broad Institute Genomics Platform"/>
            <consortium name="The Broad Institute Genome Sequencing Center for Infectious Disease"/>
            <person name="Wu L."/>
            <person name="Ma J."/>
        </authorList>
    </citation>
    <scope>NUCLEOTIDE SEQUENCE [LARGE SCALE GENOMIC DNA]</scope>
    <source>
        <strain evidence="7">JCM 17326</strain>
    </source>
</reference>
<evidence type="ECO:0000256" key="3">
    <source>
        <dbReference type="ARBA" id="ARBA00022989"/>
    </source>
</evidence>
<dbReference type="Proteomes" id="UP001500630">
    <property type="component" value="Unassembled WGS sequence"/>
</dbReference>
<keyword evidence="4 5" id="KW-0472">Membrane</keyword>
<dbReference type="RefSeq" id="WP_345569259.1">
    <property type="nucleotide sequence ID" value="NZ_BAABDQ010000020.1"/>
</dbReference>
<keyword evidence="3 5" id="KW-1133">Transmembrane helix</keyword>
<keyword evidence="7" id="KW-1185">Reference proteome</keyword>
<protein>
    <recommendedName>
        <fullName evidence="8">DoxX family protein</fullName>
    </recommendedName>
</protein>
<evidence type="ECO:0000313" key="7">
    <source>
        <dbReference type="Proteomes" id="UP001500630"/>
    </source>
</evidence>
<dbReference type="InterPro" id="IPR032808">
    <property type="entry name" value="DoxX"/>
</dbReference>
<evidence type="ECO:0000256" key="2">
    <source>
        <dbReference type="ARBA" id="ARBA00022692"/>
    </source>
</evidence>
<evidence type="ECO:0000313" key="6">
    <source>
        <dbReference type="EMBL" id="GAA3581922.1"/>
    </source>
</evidence>
<accession>A0ABP6YE14</accession>
<evidence type="ECO:0000256" key="4">
    <source>
        <dbReference type="ARBA" id="ARBA00023136"/>
    </source>
</evidence>
<comment type="caution">
    <text evidence="6">The sequence shown here is derived from an EMBL/GenBank/DDBJ whole genome shotgun (WGS) entry which is preliminary data.</text>
</comment>
<comment type="subcellular location">
    <subcellularLocation>
        <location evidence="1">Membrane</location>
        <topology evidence="1">Multi-pass membrane protein</topology>
    </subcellularLocation>
</comment>
<evidence type="ECO:0000256" key="1">
    <source>
        <dbReference type="ARBA" id="ARBA00004141"/>
    </source>
</evidence>
<feature type="transmembrane region" description="Helical" evidence="5">
    <location>
        <begin position="20"/>
        <end position="41"/>
    </location>
</feature>
<gene>
    <name evidence="6" type="ORF">GCM10022419_074330</name>
</gene>
<dbReference type="Pfam" id="PF13564">
    <property type="entry name" value="DoxX_2"/>
    <property type="match status" value="1"/>
</dbReference>
<name>A0ABP6YE14_9ACTN</name>
<sequence length="140" mass="14405">MTRTAPRSDGKPATTAGRVLNVALWVLQVAVAGFFLMSAMGKFTNAEPAASTFEAIGLGDWFRYLVAVLEVAGAAALFVPRLAGTAGLALAGLMVGATLTEVFVSGGGVFLPLLLLVLSAVIAWGRRAGTAALWARLTGR</sequence>
<feature type="transmembrane region" description="Helical" evidence="5">
    <location>
        <begin position="109"/>
        <end position="126"/>
    </location>
</feature>
<evidence type="ECO:0008006" key="8">
    <source>
        <dbReference type="Google" id="ProtNLM"/>
    </source>
</evidence>